<dbReference type="Proteomes" id="UP001596274">
    <property type="component" value="Unassembled WGS sequence"/>
</dbReference>
<comment type="caution">
    <text evidence="1">The sequence shown here is derived from an EMBL/GenBank/DDBJ whole genome shotgun (WGS) entry which is preliminary data.</text>
</comment>
<sequence length="43" mass="4666">MPRRDPPDGFTVEPATPDDRLDILRVLDAAMLETDAETVAAAI</sequence>
<name>A0ABD5T291_9EURY</name>
<proteinExistence type="predicted"/>
<accession>A0ABD5T291</accession>
<reference evidence="1 2" key="1">
    <citation type="journal article" date="2019" name="Int. J. Syst. Evol. Microbiol.">
        <title>The Global Catalogue of Microorganisms (GCM) 10K type strain sequencing project: providing services to taxonomists for standard genome sequencing and annotation.</title>
        <authorList>
            <consortium name="The Broad Institute Genomics Platform"/>
            <consortium name="The Broad Institute Genome Sequencing Center for Infectious Disease"/>
            <person name="Wu L."/>
            <person name="Ma J."/>
        </authorList>
    </citation>
    <scope>NUCLEOTIDE SEQUENCE [LARGE SCALE GENOMIC DNA]</scope>
    <source>
        <strain evidence="1 2">PJ61</strain>
    </source>
</reference>
<feature type="non-terminal residue" evidence="1">
    <location>
        <position position="43"/>
    </location>
</feature>
<dbReference type="AlphaFoldDB" id="A0ABD5T291"/>
<keyword evidence="2" id="KW-1185">Reference proteome</keyword>
<evidence type="ECO:0000313" key="1">
    <source>
        <dbReference type="EMBL" id="MFC6771583.1"/>
    </source>
</evidence>
<protein>
    <submittedName>
        <fullName evidence="1">GNAT family N-acetyltransferase</fullName>
    </submittedName>
</protein>
<organism evidence="1 2">
    <name type="scientific">Halorubrum pallidum</name>
    <dbReference type="NCBI Taxonomy" id="1526114"/>
    <lineage>
        <taxon>Archaea</taxon>
        <taxon>Methanobacteriati</taxon>
        <taxon>Methanobacteriota</taxon>
        <taxon>Stenosarchaea group</taxon>
        <taxon>Halobacteria</taxon>
        <taxon>Halobacteriales</taxon>
        <taxon>Haloferacaceae</taxon>
        <taxon>Halorubrum</taxon>
    </lineage>
</organism>
<gene>
    <name evidence="1" type="ORF">ACFQDD_08660</name>
</gene>
<dbReference type="EMBL" id="JBHSWT010000425">
    <property type="protein sequence ID" value="MFC6771583.1"/>
    <property type="molecule type" value="Genomic_DNA"/>
</dbReference>
<evidence type="ECO:0000313" key="2">
    <source>
        <dbReference type="Proteomes" id="UP001596274"/>
    </source>
</evidence>